<dbReference type="InterPro" id="IPR001702">
    <property type="entry name" value="Porin_Gram-ve"/>
</dbReference>
<comment type="subunit">
    <text evidence="2">Homotrimer.</text>
</comment>
<evidence type="ECO:0000256" key="6">
    <source>
        <dbReference type="ARBA" id="ARBA00022729"/>
    </source>
</evidence>
<dbReference type="PRINTS" id="PR00182">
    <property type="entry name" value="ECOLNEIPORIN"/>
</dbReference>
<evidence type="ECO:0000256" key="4">
    <source>
        <dbReference type="ARBA" id="ARBA00022452"/>
    </source>
</evidence>
<name>A0A5E4VI13_9BURK</name>
<proteinExistence type="predicted"/>
<dbReference type="GO" id="GO:0034220">
    <property type="term" value="P:monoatomic ion transmembrane transport"/>
    <property type="evidence" value="ECO:0007669"/>
    <property type="project" value="InterPro"/>
</dbReference>
<dbReference type="PANTHER" id="PTHR34501:SF9">
    <property type="entry name" value="MAJOR OUTER MEMBRANE PROTEIN P.IA"/>
    <property type="match status" value="1"/>
</dbReference>
<dbReference type="InterPro" id="IPR002299">
    <property type="entry name" value="Porin_Neis"/>
</dbReference>
<feature type="chain" id="PRO_5022837548" evidence="11">
    <location>
        <begin position="21"/>
        <end position="362"/>
    </location>
</feature>
<feature type="signal peptide" evidence="11">
    <location>
        <begin position="1"/>
        <end position="20"/>
    </location>
</feature>
<evidence type="ECO:0000256" key="3">
    <source>
        <dbReference type="ARBA" id="ARBA00022448"/>
    </source>
</evidence>
<keyword evidence="3" id="KW-0813">Transport</keyword>
<dbReference type="GO" id="GO:0009279">
    <property type="term" value="C:cell outer membrane"/>
    <property type="evidence" value="ECO:0007669"/>
    <property type="project" value="UniProtKB-SubCell"/>
</dbReference>
<dbReference type="GO" id="GO:0015288">
    <property type="term" value="F:porin activity"/>
    <property type="evidence" value="ECO:0007669"/>
    <property type="project" value="UniProtKB-KW"/>
</dbReference>
<dbReference type="InterPro" id="IPR023614">
    <property type="entry name" value="Porin_dom_sf"/>
</dbReference>
<dbReference type="Gene3D" id="2.40.160.10">
    <property type="entry name" value="Porin"/>
    <property type="match status" value="1"/>
</dbReference>
<protein>
    <submittedName>
        <fullName evidence="13">Porin</fullName>
    </submittedName>
</protein>
<keyword evidence="4" id="KW-1134">Transmembrane beta strand</keyword>
<dbReference type="PRINTS" id="PR00184">
    <property type="entry name" value="NEISSPPORIN"/>
</dbReference>
<evidence type="ECO:0000256" key="5">
    <source>
        <dbReference type="ARBA" id="ARBA00022692"/>
    </source>
</evidence>
<evidence type="ECO:0000256" key="10">
    <source>
        <dbReference type="ARBA" id="ARBA00023237"/>
    </source>
</evidence>
<keyword evidence="6 11" id="KW-0732">Signal</keyword>
<dbReference type="RefSeq" id="WP_150599833.1">
    <property type="nucleotide sequence ID" value="NZ_CABPRW010000005.1"/>
</dbReference>
<keyword evidence="10" id="KW-0998">Cell outer membrane</keyword>
<dbReference type="InterPro" id="IPR050298">
    <property type="entry name" value="Gram-neg_bact_OMP"/>
</dbReference>
<dbReference type="GO" id="GO:0046930">
    <property type="term" value="C:pore complex"/>
    <property type="evidence" value="ECO:0007669"/>
    <property type="project" value="UniProtKB-KW"/>
</dbReference>
<dbReference type="PANTHER" id="PTHR34501">
    <property type="entry name" value="PROTEIN YDDL-RELATED"/>
    <property type="match status" value="1"/>
</dbReference>
<gene>
    <name evidence="13" type="ORF">PFI31113_02649</name>
</gene>
<reference evidence="13 14" key="1">
    <citation type="submission" date="2019-08" db="EMBL/GenBank/DDBJ databases">
        <authorList>
            <person name="Peeters C."/>
        </authorList>
    </citation>
    <scope>NUCLEOTIDE SEQUENCE [LARGE SCALE GENOMIC DNA]</scope>
    <source>
        <strain evidence="13 14">LMG 31113</strain>
    </source>
</reference>
<evidence type="ECO:0000256" key="7">
    <source>
        <dbReference type="ARBA" id="ARBA00023065"/>
    </source>
</evidence>
<dbReference type="InterPro" id="IPR033900">
    <property type="entry name" value="Gram_neg_porin_domain"/>
</dbReference>
<comment type="subcellular location">
    <subcellularLocation>
        <location evidence="1">Cell outer membrane</location>
        <topology evidence="1">Multi-pass membrane protein</topology>
    </subcellularLocation>
</comment>
<feature type="domain" description="Porin" evidence="12">
    <location>
        <begin position="7"/>
        <end position="330"/>
    </location>
</feature>
<dbReference type="EMBL" id="CABPRW010000005">
    <property type="protein sequence ID" value="VVE11831.1"/>
    <property type="molecule type" value="Genomic_DNA"/>
</dbReference>
<evidence type="ECO:0000259" key="12">
    <source>
        <dbReference type="Pfam" id="PF13609"/>
    </source>
</evidence>
<keyword evidence="9" id="KW-0472">Membrane</keyword>
<evidence type="ECO:0000313" key="14">
    <source>
        <dbReference type="Proteomes" id="UP000382577"/>
    </source>
</evidence>
<evidence type="ECO:0000256" key="2">
    <source>
        <dbReference type="ARBA" id="ARBA00011233"/>
    </source>
</evidence>
<organism evidence="13 14">
    <name type="scientific">Pandoraea fibrosis</name>
    <dbReference type="NCBI Taxonomy" id="1891094"/>
    <lineage>
        <taxon>Bacteria</taxon>
        <taxon>Pseudomonadati</taxon>
        <taxon>Pseudomonadota</taxon>
        <taxon>Betaproteobacteria</taxon>
        <taxon>Burkholderiales</taxon>
        <taxon>Burkholderiaceae</taxon>
        <taxon>Pandoraea</taxon>
    </lineage>
</organism>
<evidence type="ECO:0000256" key="9">
    <source>
        <dbReference type="ARBA" id="ARBA00023136"/>
    </source>
</evidence>
<dbReference type="CDD" id="cd00342">
    <property type="entry name" value="gram_neg_porins"/>
    <property type="match status" value="1"/>
</dbReference>
<sequence length="362" mass="38578">MNRIRSATALLALCGGTAFAQSNVTLYGNIDAGVMYVNNVRGNALFAAQEGNLVPNFWGIRGSEDLGGGNRAIFNLQGGFSVLNGNMIRSGVMFNRQAFVGLASQSAGTLTFGHQTTFNFDILAPFSTGFNLGSFYAMHPGNFDELANTFQYDNSVKYRTPSIGGLTAGAMYGFSNQPGAFAQGRNYAFALDYANGPFKIGATYESENNRALNLGGGLGLPSYRGISLAGGATFPTDNVRNYGVGMSYRIERWLLHALFTATRIAASGNAQTMTNYDLGANFQWTLTNAVNAGVAYSRFNGGRWTQFSVADVYSLSKRTSLYVNVLYQMASGNGAVAVLQGIGGPSSTNRQVAVVTGMQHAF</sequence>
<accession>A0A5E4VI13</accession>
<evidence type="ECO:0000256" key="11">
    <source>
        <dbReference type="SAM" id="SignalP"/>
    </source>
</evidence>
<keyword evidence="7" id="KW-0406">Ion transport</keyword>
<evidence type="ECO:0000256" key="1">
    <source>
        <dbReference type="ARBA" id="ARBA00004571"/>
    </source>
</evidence>
<evidence type="ECO:0000256" key="8">
    <source>
        <dbReference type="ARBA" id="ARBA00023114"/>
    </source>
</evidence>
<dbReference type="Proteomes" id="UP000382577">
    <property type="component" value="Unassembled WGS sequence"/>
</dbReference>
<dbReference type="SUPFAM" id="SSF56935">
    <property type="entry name" value="Porins"/>
    <property type="match status" value="1"/>
</dbReference>
<evidence type="ECO:0000313" key="13">
    <source>
        <dbReference type="EMBL" id="VVE11831.1"/>
    </source>
</evidence>
<dbReference type="AlphaFoldDB" id="A0A5E4VI13"/>
<keyword evidence="5" id="KW-0812">Transmembrane</keyword>
<keyword evidence="8" id="KW-0626">Porin</keyword>
<dbReference type="OrthoDB" id="8982743at2"/>
<dbReference type="Pfam" id="PF13609">
    <property type="entry name" value="Porin_4"/>
    <property type="match status" value="1"/>
</dbReference>